<dbReference type="SMART" id="SM00354">
    <property type="entry name" value="HTH_LACI"/>
    <property type="match status" value="1"/>
</dbReference>
<evidence type="ECO:0000256" key="2">
    <source>
        <dbReference type="ARBA" id="ARBA00023125"/>
    </source>
</evidence>
<dbReference type="CDD" id="cd06278">
    <property type="entry name" value="PBP1_LacI-like"/>
    <property type="match status" value="1"/>
</dbReference>
<dbReference type="SUPFAM" id="SSF47413">
    <property type="entry name" value="lambda repressor-like DNA-binding domains"/>
    <property type="match status" value="1"/>
</dbReference>
<protein>
    <submittedName>
        <fullName evidence="5">LacI family transcriptional regulator</fullName>
    </submittedName>
</protein>
<dbReference type="GO" id="GO:0003700">
    <property type="term" value="F:DNA-binding transcription factor activity"/>
    <property type="evidence" value="ECO:0007669"/>
    <property type="project" value="TreeGrafter"/>
</dbReference>
<evidence type="ECO:0000313" key="5">
    <source>
        <dbReference type="EMBL" id="GGO61937.1"/>
    </source>
</evidence>
<feature type="domain" description="HTH lacI-type" evidence="4">
    <location>
        <begin position="5"/>
        <end position="59"/>
    </location>
</feature>
<dbReference type="Pfam" id="PF00356">
    <property type="entry name" value="LacI"/>
    <property type="match status" value="1"/>
</dbReference>
<dbReference type="EMBL" id="BMNH01000001">
    <property type="protein sequence ID" value="GGO61937.1"/>
    <property type="molecule type" value="Genomic_DNA"/>
</dbReference>
<evidence type="ECO:0000259" key="4">
    <source>
        <dbReference type="PROSITE" id="PS50932"/>
    </source>
</evidence>
<dbReference type="SUPFAM" id="SSF53822">
    <property type="entry name" value="Periplasmic binding protein-like I"/>
    <property type="match status" value="1"/>
</dbReference>
<dbReference type="InterPro" id="IPR028082">
    <property type="entry name" value="Peripla_BP_I"/>
</dbReference>
<dbReference type="Pfam" id="PF13377">
    <property type="entry name" value="Peripla_BP_3"/>
    <property type="match status" value="1"/>
</dbReference>
<keyword evidence="3" id="KW-0804">Transcription</keyword>
<sequence length="332" mass="36247">MPKKVTSFDVAQLAGVSQPTVSRALRDVPGISPETRERVMRAARELAYIPSEAGRTLSMRTTRRIAVVTEELTNPYYPELVEPLRRHLARHDFRTVVVTDNVEGPIGLEALADGSYDGVILTTTRRRSTLPRDLAERGIPHVLANRLLDRAESDSCGFDNQGGATAIGDLLVELGHERVGAVQGPAATSTGQERADGLDRALRRHGVHPRHELTRRVDFTHDAGRAAALDLLSRADRPTAIVCGNDVVAFGVLSAARELGLTVPADLTVIGFDDIPMAAWPLIGLTTVHCDLDLLARMAVDLLLRHDRSPDERPVERRVPTRLVLRSTHGPP</sequence>
<name>A0A917YQD6_9ACTN</name>
<dbReference type="AlphaFoldDB" id="A0A917YQD6"/>
<dbReference type="Gene3D" id="1.10.260.40">
    <property type="entry name" value="lambda repressor-like DNA-binding domains"/>
    <property type="match status" value="1"/>
</dbReference>
<dbReference type="PROSITE" id="PS50932">
    <property type="entry name" value="HTH_LACI_2"/>
    <property type="match status" value="1"/>
</dbReference>
<dbReference type="PANTHER" id="PTHR30146">
    <property type="entry name" value="LACI-RELATED TRANSCRIPTIONAL REPRESSOR"/>
    <property type="match status" value="1"/>
</dbReference>
<organism evidence="5 6">
    <name type="scientific">Nonomuraea cavernae</name>
    <dbReference type="NCBI Taxonomy" id="2045107"/>
    <lineage>
        <taxon>Bacteria</taxon>
        <taxon>Bacillati</taxon>
        <taxon>Actinomycetota</taxon>
        <taxon>Actinomycetes</taxon>
        <taxon>Streptosporangiales</taxon>
        <taxon>Streptosporangiaceae</taxon>
        <taxon>Nonomuraea</taxon>
    </lineage>
</organism>
<evidence type="ECO:0000256" key="1">
    <source>
        <dbReference type="ARBA" id="ARBA00023015"/>
    </source>
</evidence>
<keyword evidence="6" id="KW-1185">Reference proteome</keyword>
<keyword evidence="1" id="KW-0805">Transcription regulation</keyword>
<dbReference type="RefSeq" id="WP_225262053.1">
    <property type="nucleotide sequence ID" value="NZ_JAIWLU010000001.1"/>
</dbReference>
<comment type="caution">
    <text evidence="5">The sequence shown here is derived from an EMBL/GenBank/DDBJ whole genome shotgun (WGS) entry which is preliminary data.</text>
</comment>
<dbReference type="InterPro" id="IPR046335">
    <property type="entry name" value="LacI/GalR-like_sensor"/>
</dbReference>
<dbReference type="Gene3D" id="3.40.50.2300">
    <property type="match status" value="2"/>
</dbReference>
<evidence type="ECO:0000256" key="3">
    <source>
        <dbReference type="ARBA" id="ARBA00023163"/>
    </source>
</evidence>
<dbReference type="Proteomes" id="UP000646523">
    <property type="component" value="Unassembled WGS sequence"/>
</dbReference>
<proteinExistence type="predicted"/>
<dbReference type="InterPro" id="IPR010982">
    <property type="entry name" value="Lambda_DNA-bd_dom_sf"/>
</dbReference>
<keyword evidence="2" id="KW-0238">DNA-binding</keyword>
<reference evidence="5" key="1">
    <citation type="journal article" date="2014" name="Int. J. Syst. Evol. Microbiol.">
        <title>Complete genome sequence of Corynebacterium casei LMG S-19264T (=DSM 44701T), isolated from a smear-ripened cheese.</title>
        <authorList>
            <consortium name="US DOE Joint Genome Institute (JGI-PGF)"/>
            <person name="Walter F."/>
            <person name="Albersmeier A."/>
            <person name="Kalinowski J."/>
            <person name="Ruckert C."/>
        </authorList>
    </citation>
    <scope>NUCLEOTIDE SEQUENCE</scope>
    <source>
        <strain evidence="5">CGMCC 4.7368</strain>
    </source>
</reference>
<dbReference type="CDD" id="cd01392">
    <property type="entry name" value="HTH_LacI"/>
    <property type="match status" value="1"/>
</dbReference>
<dbReference type="PANTHER" id="PTHR30146:SF153">
    <property type="entry name" value="LACTOSE OPERON REPRESSOR"/>
    <property type="match status" value="1"/>
</dbReference>
<gene>
    <name evidence="5" type="ORF">GCM10012289_05360</name>
</gene>
<dbReference type="GO" id="GO:0000976">
    <property type="term" value="F:transcription cis-regulatory region binding"/>
    <property type="evidence" value="ECO:0007669"/>
    <property type="project" value="TreeGrafter"/>
</dbReference>
<accession>A0A917YQD6</accession>
<reference evidence="5" key="2">
    <citation type="submission" date="2020-09" db="EMBL/GenBank/DDBJ databases">
        <authorList>
            <person name="Sun Q."/>
            <person name="Zhou Y."/>
        </authorList>
    </citation>
    <scope>NUCLEOTIDE SEQUENCE</scope>
    <source>
        <strain evidence="5">CGMCC 4.7368</strain>
    </source>
</reference>
<dbReference type="InterPro" id="IPR000843">
    <property type="entry name" value="HTH_LacI"/>
</dbReference>
<evidence type="ECO:0000313" key="6">
    <source>
        <dbReference type="Proteomes" id="UP000646523"/>
    </source>
</evidence>